<name>A0ABY3QMB4_9BRAD</name>
<proteinExistence type="predicted"/>
<organism evidence="1 2">
    <name type="scientific">Bradyrhizobium barranii</name>
    <dbReference type="NCBI Taxonomy" id="2992140"/>
    <lineage>
        <taxon>Bacteria</taxon>
        <taxon>Pseudomonadati</taxon>
        <taxon>Pseudomonadota</taxon>
        <taxon>Alphaproteobacteria</taxon>
        <taxon>Hyphomicrobiales</taxon>
        <taxon>Nitrobacteraceae</taxon>
        <taxon>Bradyrhizobium</taxon>
    </lineage>
</organism>
<keyword evidence="2" id="KW-1185">Reference proteome</keyword>
<evidence type="ECO:0000313" key="2">
    <source>
        <dbReference type="Proteomes" id="UP001430990"/>
    </source>
</evidence>
<evidence type="ECO:0000313" key="1">
    <source>
        <dbReference type="EMBL" id="UFW86694.1"/>
    </source>
</evidence>
<accession>A0ABY3QMB4</accession>
<reference evidence="1" key="1">
    <citation type="submission" date="2021-11" db="EMBL/GenBank/DDBJ databases">
        <title>Australian commercial rhizobial inoculants.</title>
        <authorList>
            <person name="Kohlmeier M.G."/>
            <person name="O'Hara G.W."/>
            <person name="Colombi E."/>
            <person name="Ramsay J.P."/>
            <person name="Terpolilli J."/>
        </authorList>
    </citation>
    <scope>NUCLEOTIDE SEQUENCE</scope>
    <source>
        <strain evidence="1">CC829</strain>
    </source>
</reference>
<gene>
    <name evidence="1" type="ORF">BjapCC829_43620</name>
</gene>
<dbReference type="Proteomes" id="UP001430990">
    <property type="component" value="Chromosome"/>
</dbReference>
<dbReference type="RefSeq" id="WP_063979807.1">
    <property type="nucleotide sequence ID" value="NZ_CP088100.1"/>
</dbReference>
<protein>
    <submittedName>
        <fullName evidence="1">Uncharacterized protein</fullName>
    </submittedName>
</protein>
<sequence length="77" mass="8849">MLRAKLDDQVAQQKRLDEAERAVKLGMQVVDDLARIDRERSHRPYLERIAPSLAVSVQELLRQQLLKIEKARADLSG</sequence>
<dbReference type="EMBL" id="CP088100">
    <property type="protein sequence ID" value="UFW86694.1"/>
    <property type="molecule type" value="Genomic_DNA"/>
</dbReference>